<protein>
    <submittedName>
        <fullName evidence="2">Uncharacterized protein</fullName>
    </submittedName>
</protein>
<dbReference type="GeneID" id="17269701"/>
<dbReference type="HOGENOM" id="CLU_2337958_0_0_1"/>
<accession>A0A0D3JKW9</accession>
<evidence type="ECO:0000313" key="2">
    <source>
        <dbReference type="EnsemblProtists" id="EOD24154"/>
    </source>
</evidence>
<dbReference type="PaxDb" id="2903-EOD24154"/>
<dbReference type="AlphaFoldDB" id="A0A0D3JKW9"/>
<reference evidence="2" key="2">
    <citation type="submission" date="2024-10" db="UniProtKB">
        <authorList>
            <consortium name="EnsemblProtists"/>
        </authorList>
    </citation>
    <scope>IDENTIFICATION</scope>
</reference>
<evidence type="ECO:0000256" key="1">
    <source>
        <dbReference type="SAM" id="MobiDB-lite"/>
    </source>
</evidence>
<keyword evidence="3" id="KW-1185">Reference proteome</keyword>
<dbReference type="KEGG" id="ehx:EMIHUDRAFT_238876"/>
<name>A0A0D3JKW9_EMIH1</name>
<feature type="region of interest" description="Disordered" evidence="1">
    <location>
        <begin position="79"/>
        <end position="98"/>
    </location>
</feature>
<organism evidence="2 3">
    <name type="scientific">Emiliania huxleyi (strain CCMP1516)</name>
    <dbReference type="NCBI Taxonomy" id="280463"/>
    <lineage>
        <taxon>Eukaryota</taxon>
        <taxon>Haptista</taxon>
        <taxon>Haptophyta</taxon>
        <taxon>Prymnesiophyceae</taxon>
        <taxon>Isochrysidales</taxon>
        <taxon>Noelaerhabdaceae</taxon>
        <taxon>Emiliania</taxon>
    </lineage>
</organism>
<sequence>MKLCMECGALKALTEGIPFYVSFLVGDGEGDLCPPPGTPHPALDALRASLGDATVWCVDWRDHAAAWGPKFFGGISALADGHRGTQRPRHPPQLAARR</sequence>
<dbReference type="Proteomes" id="UP000013827">
    <property type="component" value="Unassembled WGS sequence"/>
</dbReference>
<proteinExistence type="predicted"/>
<feature type="compositionally biased region" description="Basic residues" evidence="1">
    <location>
        <begin position="84"/>
        <end position="98"/>
    </location>
</feature>
<dbReference type="EnsemblProtists" id="EOD24154">
    <property type="protein sequence ID" value="EOD24154"/>
    <property type="gene ID" value="EMIHUDRAFT_238876"/>
</dbReference>
<reference evidence="3" key="1">
    <citation type="journal article" date="2013" name="Nature">
        <title>Pan genome of the phytoplankton Emiliania underpins its global distribution.</title>
        <authorList>
            <person name="Read B.A."/>
            <person name="Kegel J."/>
            <person name="Klute M.J."/>
            <person name="Kuo A."/>
            <person name="Lefebvre S.C."/>
            <person name="Maumus F."/>
            <person name="Mayer C."/>
            <person name="Miller J."/>
            <person name="Monier A."/>
            <person name="Salamov A."/>
            <person name="Young J."/>
            <person name="Aguilar M."/>
            <person name="Claverie J.M."/>
            <person name="Frickenhaus S."/>
            <person name="Gonzalez K."/>
            <person name="Herman E.K."/>
            <person name="Lin Y.C."/>
            <person name="Napier J."/>
            <person name="Ogata H."/>
            <person name="Sarno A.F."/>
            <person name="Shmutz J."/>
            <person name="Schroeder D."/>
            <person name="de Vargas C."/>
            <person name="Verret F."/>
            <person name="von Dassow P."/>
            <person name="Valentin K."/>
            <person name="Van de Peer Y."/>
            <person name="Wheeler G."/>
            <person name="Dacks J.B."/>
            <person name="Delwiche C.F."/>
            <person name="Dyhrman S.T."/>
            <person name="Glockner G."/>
            <person name="John U."/>
            <person name="Richards T."/>
            <person name="Worden A.Z."/>
            <person name="Zhang X."/>
            <person name="Grigoriev I.V."/>
            <person name="Allen A.E."/>
            <person name="Bidle K."/>
            <person name="Borodovsky M."/>
            <person name="Bowler C."/>
            <person name="Brownlee C."/>
            <person name="Cock J.M."/>
            <person name="Elias M."/>
            <person name="Gladyshev V.N."/>
            <person name="Groth M."/>
            <person name="Guda C."/>
            <person name="Hadaegh A."/>
            <person name="Iglesias-Rodriguez M.D."/>
            <person name="Jenkins J."/>
            <person name="Jones B.M."/>
            <person name="Lawson T."/>
            <person name="Leese F."/>
            <person name="Lindquist E."/>
            <person name="Lobanov A."/>
            <person name="Lomsadze A."/>
            <person name="Malik S.B."/>
            <person name="Marsh M.E."/>
            <person name="Mackinder L."/>
            <person name="Mock T."/>
            <person name="Mueller-Roeber B."/>
            <person name="Pagarete A."/>
            <person name="Parker M."/>
            <person name="Probert I."/>
            <person name="Quesneville H."/>
            <person name="Raines C."/>
            <person name="Rensing S.A."/>
            <person name="Riano-Pachon D.M."/>
            <person name="Richier S."/>
            <person name="Rokitta S."/>
            <person name="Shiraiwa Y."/>
            <person name="Soanes D.M."/>
            <person name="van der Giezen M."/>
            <person name="Wahlund T.M."/>
            <person name="Williams B."/>
            <person name="Wilson W."/>
            <person name="Wolfe G."/>
            <person name="Wurch L.L."/>
        </authorList>
    </citation>
    <scope>NUCLEOTIDE SEQUENCE</scope>
</reference>
<evidence type="ECO:0000313" key="3">
    <source>
        <dbReference type="Proteomes" id="UP000013827"/>
    </source>
</evidence>
<dbReference type="RefSeq" id="XP_005776583.1">
    <property type="nucleotide sequence ID" value="XM_005776526.1"/>
</dbReference>